<evidence type="ECO:0000313" key="3">
    <source>
        <dbReference type="Proteomes" id="UP000579945"/>
    </source>
</evidence>
<name>A0A7W5V026_9ACTN</name>
<accession>A0A7W5V026</accession>
<proteinExistence type="predicted"/>
<protein>
    <recommendedName>
        <fullName evidence="4">Lipoprotein</fullName>
    </recommendedName>
</protein>
<sequence length="165" mass="17189">MRTLRAITTTVLCLALATGACTGVSNDYDDVTRFHHPQNEGANASVHGLHLRNAYLVGGAPGQQAPAELPLYAVLISNRAAADRLERITVQGGSVQLTAPVELPPNQPVGVDKPIATVSGLRTQSSVPMTFTFSGAGDVRVQVPVKERVGQFSSVAPPASPSPTP</sequence>
<evidence type="ECO:0008006" key="4">
    <source>
        <dbReference type="Google" id="ProtNLM"/>
    </source>
</evidence>
<dbReference type="RefSeq" id="WP_183645704.1">
    <property type="nucleotide sequence ID" value="NZ_BAAAXX010000028.1"/>
</dbReference>
<reference evidence="2 3" key="1">
    <citation type="submission" date="2020-08" db="EMBL/GenBank/DDBJ databases">
        <title>Sequencing the genomes of 1000 actinobacteria strains.</title>
        <authorList>
            <person name="Klenk H.-P."/>
        </authorList>
    </citation>
    <scope>NUCLEOTIDE SEQUENCE [LARGE SCALE GENOMIC DNA]</scope>
    <source>
        <strain evidence="2 3">DSM 44320</strain>
    </source>
</reference>
<dbReference type="PROSITE" id="PS51257">
    <property type="entry name" value="PROKAR_LIPOPROTEIN"/>
    <property type="match status" value="1"/>
</dbReference>
<keyword evidence="1" id="KW-0732">Signal</keyword>
<dbReference type="EMBL" id="JACIBV010000001">
    <property type="protein sequence ID" value="MBB3726224.1"/>
    <property type="molecule type" value="Genomic_DNA"/>
</dbReference>
<dbReference type="Proteomes" id="UP000579945">
    <property type="component" value="Unassembled WGS sequence"/>
</dbReference>
<dbReference type="AlphaFoldDB" id="A0A7W5V026"/>
<gene>
    <name evidence="2" type="ORF">FHR33_002084</name>
</gene>
<feature type="chain" id="PRO_5031429910" description="Lipoprotein" evidence="1">
    <location>
        <begin position="23"/>
        <end position="165"/>
    </location>
</feature>
<comment type="caution">
    <text evidence="2">The sequence shown here is derived from an EMBL/GenBank/DDBJ whole genome shotgun (WGS) entry which is preliminary data.</text>
</comment>
<evidence type="ECO:0000256" key="1">
    <source>
        <dbReference type="SAM" id="SignalP"/>
    </source>
</evidence>
<evidence type="ECO:0000313" key="2">
    <source>
        <dbReference type="EMBL" id="MBB3726224.1"/>
    </source>
</evidence>
<feature type="signal peptide" evidence="1">
    <location>
        <begin position="1"/>
        <end position="22"/>
    </location>
</feature>
<dbReference type="GeneID" id="95388599"/>
<organism evidence="2 3">
    <name type="scientific">Nonomuraea dietziae</name>
    <dbReference type="NCBI Taxonomy" id="65515"/>
    <lineage>
        <taxon>Bacteria</taxon>
        <taxon>Bacillati</taxon>
        <taxon>Actinomycetota</taxon>
        <taxon>Actinomycetes</taxon>
        <taxon>Streptosporangiales</taxon>
        <taxon>Streptosporangiaceae</taxon>
        <taxon>Nonomuraea</taxon>
    </lineage>
</organism>
<keyword evidence="3" id="KW-1185">Reference proteome</keyword>